<dbReference type="PROSITE" id="PS50932">
    <property type="entry name" value="HTH_LACI_2"/>
    <property type="match status" value="1"/>
</dbReference>
<evidence type="ECO:0000256" key="1">
    <source>
        <dbReference type="ARBA" id="ARBA00023015"/>
    </source>
</evidence>
<dbReference type="Pfam" id="PF00356">
    <property type="entry name" value="LacI"/>
    <property type="match status" value="1"/>
</dbReference>
<dbReference type="InterPro" id="IPR000843">
    <property type="entry name" value="HTH_LacI"/>
</dbReference>
<dbReference type="PRINTS" id="PR00036">
    <property type="entry name" value="HTHLACI"/>
</dbReference>
<dbReference type="PANTHER" id="PTHR30146">
    <property type="entry name" value="LACI-RELATED TRANSCRIPTIONAL REPRESSOR"/>
    <property type="match status" value="1"/>
</dbReference>
<dbReference type="InterPro" id="IPR010982">
    <property type="entry name" value="Lambda_DNA-bd_dom_sf"/>
</dbReference>
<dbReference type="SUPFAM" id="SSF53822">
    <property type="entry name" value="Periplasmic binding protein-like I"/>
    <property type="match status" value="1"/>
</dbReference>
<sequence length="345" mass="37058">MTMSDVAKLAGVSHQTVSRVLNEPGRVTADTRARVQAAIERLNYHPSTVARALASRRTRTIGLLSTGLALHSHSKRMIAFNEAARSAGYQVSMASLAKAERETMLPALGVLLGQSVEGIVLIAADERALEIIQDVDLGVPLVIAESSGRGGPHNVSIDQFLGARLATGHLADLGHLAIAHLAGPTWSLDANQRLRGWRAELERRGLPVPEPFFGEWTPESGYQIGRRLAESAEVTAVFVANDQMAIGLLHALSECGVRVPADMSVVGFDDIAEAAHFIPPLTTVRQDFNQLGRQILATLLSLIEDVESGEPVHTEPKLIVRESSAAPRLLTTGANRRKATAPRQV</sequence>
<dbReference type="EMBL" id="JADBEM010000001">
    <property type="protein sequence ID" value="MBE1612234.1"/>
    <property type="molecule type" value="Genomic_DNA"/>
</dbReference>
<keyword evidence="3" id="KW-0804">Transcription</keyword>
<dbReference type="CDD" id="cd01574">
    <property type="entry name" value="PBP1_LacI"/>
    <property type="match status" value="1"/>
</dbReference>
<dbReference type="CDD" id="cd01392">
    <property type="entry name" value="HTH_LacI"/>
    <property type="match status" value="1"/>
</dbReference>
<feature type="domain" description="HTH lacI-type" evidence="4">
    <location>
        <begin position="1"/>
        <end position="55"/>
    </location>
</feature>
<dbReference type="AlphaFoldDB" id="A0A927N520"/>
<comment type="caution">
    <text evidence="5">The sequence shown here is derived from an EMBL/GenBank/DDBJ whole genome shotgun (WGS) entry which is preliminary data.</text>
</comment>
<keyword evidence="2 5" id="KW-0238">DNA-binding</keyword>
<accession>A0A927N520</accession>
<dbReference type="InterPro" id="IPR028082">
    <property type="entry name" value="Peripla_BP_I"/>
</dbReference>
<name>A0A927N520_9ACTN</name>
<evidence type="ECO:0000313" key="6">
    <source>
        <dbReference type="Proteomes" id="UP000638648"/>
    </source>
</evidence>
<evidence type="ECO:0000256" key="3">
    <source>
        <dbReference type="ARBA" id="ARBA00023163"/>
    </source>
</evidence>
<evidence type="ECO:0000259" key="4">
    <source>
        <dbReference type="PROSITE" id="PS50932"/>
    </source>
</evidence>
<proteinExistence type="predicted"/>
<dbReference type="InterPro" id="IPR046335">
    <property type="entry name" value="LacI/GalR-like_sensor"/>
</dbReference>
<dbReference type="SUPFAM" id="SSF47413">
    <property type="entry name" value="lambda repressor-like DNA-binding domains"/>
    <property type="match status" value="1"/>
</dbReference>
<dbReference type="GO" id="GO:0003700">
    <property type="term" value="F:DNA-binding transcription factor activity"/>
    <property type="evidence" value="ECO:0007669"/>
    <property type="project" value="TreeGrafter"/>
</dbReference>
<dbReference type="GO" id="GO:0000976">
    <property type="term" value="F:transcription cis-regulatory region binding"/>
    <property type="evidence" value="ECO:0007669"/>
    <property type="project" value="TreeGrafter"/>
</dbReference>
<protein>
    <submittedName>
        <fullName evidence="5">DNA-binding LacI/PurR family transcriptional regulator</fullName>
    </submittedName>
</protein>
<dbReference type="Gene3D" id="3.40.50.2300">
    <property type="match status" value="2"/>
</dbReference>
<gene>
    <name evidence="5" type="ORF">HEB94_009082</name>
</gene>
<dbReference type="Gene3D" id="1.10.260.40">
    <property type="entry name" value="lambda repressor-like DNA-binding domains"/>
    <property type="match status" value="1"/>
</dbReference>
<keyword evidence="1" id="KW-0805">Transcription regulation</keyword>
<organism evidence="5 6">
    <name type="scientific">Actinopolymorpha pittospori</name>
    <dbReference type="NCBI Taxonomy" id="648752"/>
    <lineage>
        <taxon>Bacteria</taxon>
        <taxon>Bacillati</taxon>
        <taxon>Actinomycetota</taxon>
        <taxon>Actinomycetes</taxon>
        <taxon>Propionibacteriales</taxon>
        <taxon>Actinopolymorphaceae</taxon>
        <taxon>Actinopolymorpha</taxon>
    </lineage>
</organism>
<evidence type="ECO:0000256" key="2">
    <source>
        <dbReference type="ARBA" id="ARBA00023125"/>
    </source>
</evidence>
<dbReference type="PANTHER" id="PTHR30146:SF109">
    <property type="entry name" value="HTH-TYPE TRANSCRIPTIONAL REGULATOR GALS"/>
    <property type="match status" value="1"/>
</dbReference>
<dbReference type="PROSITE" id="PS00356">
    <property type="entry name" value="HTH_LACI_1"/>
    <property type="match status" value="1"/>
</dbReference>
<evidence type="ECO:0000313" key="5">
    <source>
        <dbReference type="EMBL" id="MBE1612234.1"/>
    </source>
</evidence>
<dbReference type="Proteomes" id="UP000638648">
    <property type="component" value="Unassembled WGS sequence"/>
</dbReference>
<keyword evidence="6" id="KW-1185">Reference proteome</keyword>
<dbReference type="SMART" id="SM00354">
    <property type="entry name" value="HTH_LACI"/>
    <property type="match status" value="1"/>
</dbReference>
<reference evidence="5" key="1">
    <citation type="submission" date="2020-10" db="EMBL/GenBank/DDBJ databases">
        <title>Sequencing the genomes of 1000 actinobacteria strains.</title>
        <authorList>
            <person name="Klenk H.-P."/>
        </authorList>
    </citation>
    <scope>NUCLEOTIDE SEQUENCE</scope>
    <source>
        <strain evidence="5">DSM 45354</strain>
    </source>
</reference>
<dbReference type="Pfam" id="PF13377">
    <property type="entry name" value="Peripla_BP_3"/>
    <property type="match status" value="1"/>
</dbReference>